<keyword evidence="1" id="KW-1133">Transmembrane helix</keyword>
<keyword evidence="3" id="KW-1185">Reference proteome</keyword>
<organism evidence="2 3">
    <name type="scientific">Hymenobacter psychrotolerans DSM 18569</name>
    <dbReference type="NCBI Taxonomy" id="1121959"/>
    <lineage>
        <taxon>Bacteria</taxon>
        <taxon>Pseudomonadati</taxon>
        <taxon>Bacteroidota</taxon>
        <taxon>Cytophagia</taxon>
        <taxon>Cytophagales</taxon>
        <taxon>Hymenobacteraceae</taxon>
        <taxon>Hymenobacter</taxon>
    </lineage>
</organism>
<sequence length="223" mass="23723">MLPLNYCFTLGDISAYCPLLHFTSIMFLIRDFVLSIATAGVLLSGCQSTRVASFAPAAASYHAPQPQPAAEVAEPSQLELVATTLAGPVLLPSPAQLAVSKQEPQQQLRRAVPVVSAAIIQQSFPDTSVVKRQPVPTADEIREADTSTTIVNVLGVVFFLLGLVAVITALVTPFGGYVAVALLRLGVVGLAIGIPFMAFASKNSRRGLLREKRKAERRQAKAN</sequence>
<feature type="transmembrane region" description="Helical" evidence="1">
    <location>
        <begin position="20"/>
        <end position="43"/>
    </location>
</feature>
<dbReference type="AlphaFoldDB" id="A0A1M6TZS7"/>
<reference evidence="3" key="1">
    <citation type="submission" date="2016-11" db="EMBL/GenBank/DDBJ databases">
        <authorList>
            <person name="Varghese N."/>
            <person name="Submissions S."/>
        </authorList>
    </citation>
    <scope>NUCLEOTIDE SEQUENCE [LARGE SCALE GENOMIC DNA]</scope>
    <source>
        <strain evidence="3">DSM 18569</strain>
    </source>
</reference>
<keyword evidence="1" id="KW-0472">Membrane</keyword>
<feature type="transmembrane region" description="Helical" evidence="1">
    <location>
        <begin position="150"/>
        <end position="171"/>
    </location>
</feature>
<proteinExistence type="predicted"/>
<keyword evidence="1" id="KW-0812">Transmembrane</keyword>
<feature type="transmembrane region" description="Helical" evidence="1">
    <location>
        <begin position="177"/>
        <end position="200"/>
    </location>
</feature>
<dbReference type="Proteomes" id="UP000183947">
    <property type="component" value="Unassembled WGS sequence"/>
</dbReference>
<evidence type="ECO:0000256" key="1">
    <source>
        <dbReference type="SAM" id="Phobius"/>
    </source>
</evidence>
<evidence type="ECO:0000313" key="2">
    <source>
        <dbReference type="EMBL" id="SHK62403.1"/>
    </source>
</evidence>
<accession>A0A1M6TZS7</accession>
<protein>
    <submittedName>
        <fullName evidence="2">Uncharacterized protein</fullName>
    </submittedName>
</protein>
<evidence type="ECO:0000313" key="3">
    <source>
        <dbReference type="Proteomes" id="UP000183947"/>
    </source>
</evidence>
<name>A0A1M6TZS7_9BACT</name>
<dbReference type="EMBL" id="FRAS01000004">
    <property type="protein sequence ID" value="SHK62403.1"/>
    <property type="molecule type" value="Genomic_DNA"/>
</dbReference>
<dbReference type="RefSeq" id="WP_170865202.1">
    <property type="nucleotide sequence ID" value="NZ_FRAS01000004.1"/>
</dbReference>
<gene>
    <name evidence="2" type="ORF">SAMN02746009_01270</name>
</gene>